<dbReference type="Pfam" id="PF00069">
    <property type="entry name" value="Pkinase"/>
    <property type="match status" value="1"/>
</dbReference>
<dbReference type="GO" id="GO:0016055">
    <property type="term" value="P:Wnt signaling pathway"/>
    <property type="evidence" value="ECO:0007669"/>
    <property type="project" value="UniProtKB-KW"/>
</dbReference>
<comment type="catalytic activity">
    <reaction evidence="12">
        <text>L-seryl-[protein] + ATP = O-phospho-L-seryl-[protein] + ADP + H(+)</text>
        <dbReference type="Rhea" id="RHEA:17989"/>
        <dbReference type="Rhea" id="RHEA-COMP:9863"/>
        <dbReference type="Rhea" id="RHEA-COMP:11604"/>
        <dbReference type="ChEBI" id="CHEBI:15378"/>
        <dbReference type="ChEBI" id="CHEBI:29999"/>
        <dbReference type="ChEBI" id="CHEBI:30616"/>
        <dbReference type="ChEBI" id="CHEBI:83421"/>
        <dbReference type="ChEBI" id="CHEBI:456216"/>
        <dbReference type="EC" id="2.7.11.1"/>
    </reaction>
</comment>
<feature type="compositionally biased region" description="Gly residues" evidence="16">
    <location>
        <begin position="345"/>
        <end position="368"/>
    </location>
</feature>
<feature type="binding site" evidence="14">
    <location>
        <position position="70"/>
    </location>
    <ligand>
        <name>ATP</name>
        <dbReference type="ChEBI" id="CHEBI:30616"/>
    </ligand>
</feature>
<organism evidence="18 19">
    <name type="scientific">Rhynocoris fuscipes</name>
    <dbReference type="NCBI Taxonomy" id="488301"/>
    <lineage>
        <taxon>Eukaryota</taxon>
        <taxon>Metazoa</taxon>
        <taxon>Ecdysozoa</taxon>
        <taxon>Arthropoda</taxon>
        <taxon>Hexapoda</taxon>
        <taxon>Insecta</taxon>
        <taxon>Pterygota</taxon>
        <taxon>Neoptera</taxon>
        <taxon>Paraneoptera</taxon>
        <taxon>Hemiptera</taxon>
        <taxon>Heteroptera</taxon>
        <taxon>Panheteroptera</taxon>
        <taxon>Cimicomorpha</taxon>
        <taxon>Reduviidae</taxon>
        <taxon>Harpactorinae</taxon>
        <taxon>Harpactorini</taxon>
        <taxon>Rhynocoris</taxon>
    </lineage>
</organism>
<evidence type="ECO:0000256" key="16">
    <source>
        <dbReference type="SAM" id="MobiDB-lite"/>
    </source>
</evidence>
<dbReference type="FunFam" id="3.30.200.20:FF:001135">
    <property type="entry name" value="Casein kinase I isoform alpha"/>
    <property type="match status" value="1"/>
</dbReference>
<keyword evidence="19" id="KW-1185">Reference proteome</keyword>
<name>A0AAW1CSE6_9HEMI</name>
<keyword evidence="8 14" id="KW-0547">Nucleotide-binding</keyword>
<keyword evidence="5 15" id="KW-0723">Serine/threonine-protein kinase</keyword>
<evidence type="ECO:0000256" key="2">
    <source>
        <dbReference type="ARBA" id="ARBA00005926"/>
    </source>
</evidence>
<feature type="domain" description="Protein kinase" evidence="17">
    <location>
        <begin position="31"/>
        <end position="309"/>
    </location>
</feature>
<keyword evidence="7" id="KW-0879">Wnt signaling pathway</keyword>
<dbReference type="Gene3D" id="1.10.510.10">
    <property type="entry name" value="Transferase(Phosphotransferase) domain 1"/>
    <property type="match status" value="1"/>
</dbReference>
<proteinExistence type="inferred from homology"/>
<dbReference type="PANTHER" id="PTHR11909">
    <property type="entry name" value="CASEIN KINASE-RELATED"/>
    <property type="match status" value="1"/>
</dbReference>
<dbReference type="EMBL" id="JAPXFL010000009">
    <property type="protein sequence ID" value="KAK9501499.1"/>
    <property type="molecule type" value="Genomic_DNA"/>
</dbReference>
<evidence type="ECO:0000256" key="10">
    <source>
        <dbReference type="ARBA" id="ARBA00022840"/>
    </source>
</evidence>
<dbReference type="GO" id="GO:0004674">
    <property type="term" value="F:protein serine/threonine kinase activity"/>
    <property type="evidence" value="ECO:0007669"/>
    <property type="project" value="UniProtKB-KW"/>
</dbReference>
<reference evidence="18 19" key="1">
    <citation type="submission" date="2022-12" db="EMBL/GenBank/DDBJ databases">
        <title>Chromosome-level genome assembly of true bugs.</title>
        <authorList>
            <person name="Ma L."/>
            <person name="Li H."/>
        </authorList>
    </citation>
    <scope>NUCLEOTIDE SEQUENCE [LARGE SCALE GENOMIC DNA]</scope>
    <source>
        <strain evidence="18">Lab_2022b</strain>
    </source>
</reference>
<dbReference type="InterPro" id="IPR008271">
    <property type="entry name" value="Ser/Thr_kinase_AS"/>
</dbReference>
<evidence type="ECO:0000256" key="15">
    <source>
        <dbReference type="RuleBase" id="RU000304"/>
    </source>
</evidence>
<dbReference type="EC" id="2.7.11.1" evidence="3"/>
<evidence type="ECO:0000256" key="14">
    <source>
        <dbReference type="PROSITE-ProRule" id="PRU10141"/>
    </source>
</evidence>
<dbReference type="AlphaFoldDB" id="A0AAW1CSE6"/>
<keyword evidence="6" id="KW-0808">Transferase</keyword>
<dbReference type="Proteomes" id="UP001461498">
    <property type="component" value="Unassembled WGS sequence"/>
</dbReference>
<comment type="caution">
    <text evidence="18">The sequence shown here is derived from an EMBL/GenBank/DDBJ whole genome shotgun (WGS) entry which is preliminary data.</text>
</comment>
<evidence type="ECO:0000256" key="13">
    <source>
        <dbReference type="ARBA" id="ARBA00082669"/>
    </source>
</evidence>
<dbReference type="SMART" id="SM00220">
    <property type="entry name" value="S_TKc"/>
    <property type="match status" value="1"/>
</dbReference>
<evidence type="ECO:0000313" key="19">
    <source>
        <dbReference type="Proteomes" id="UP001461498"/>
    </source>
</evidence>
<keyword evidence="4" id="KW-0963">Cytoplasm</keyword>
<dbReference type="InterPro" id="IPR011009">
    <property type="entry name" value="Kinase-like_dom_sf"/>
</dbReference>
<evidence type="ECO:0000256" key="9">
    <source>
        <dbReference type="ARBA" id="ARBA00022777"/>
    </source>
</evidence>
<dbReference type="InterPro" id="IPR050235">
    <property type="entry name" value="CK1_Ser-Thr_kinase"/>
</dbReference>
<gene>
    <name evidence="18" type="ORF">O3M35_012213</name>
</gene>
<evidence type="ECO:0000256" key="11">
    <source>
        <dbReference type="ARBA" id="ARBA00047899"/>
    </source>
</evidence>
<dbReference type="FunFam" id="1.10.510.10:FF:000718">
    <property type="entry name" value="casein kinase I"/>
    <property type="match status" value="1"/>
</dbReference>
<evidence type="ECO:0000259" key="17">
    <source>
        <dbReference type="PROSITE" id="PS50011"/>
    </source>
</evidence>
<keyword evidence="10 14" id="KW-0067">ATP-binding</keyword>
<evidence type="ECO:0000256" key="1">
    <source>
        <dbReference type="ARBA" id="ARBA00004496"/>
    </source>
</evidence>
<evidence type="ECO:0000256" key="3">
    <source>
        <dbReference type="ARBA" id="ARBA00012513"/>
    </source>
</evidence>
<evidence type="ECO:0000256" key="8">
    <source>
        <dbReference type="ARBA" id="ARBA00022741"/>
    </source>
</evidence>
<accession>A0AAW1CSE6</accession>
<dbReference type="InterPro" id="IPR000719">
    <property type="entry name" value="Prot_kinase_dom"/>
</dbReference>
<protein>
    <recommendedName>
        <fullName evidence="3">non-specific serine/threonine protein kinase</fullName>
        <ecNumber evidence="3">2.7.11.1</ecNumber>
    </recommendedName>
    <alternativeName>
        <fullName evidence="13">CK1</fullName>
    </alternativeName>
</protein>
<dbReference type="PROSITE" id="PS00108">
    <property type="entry name" value="PROTEIN_KINASE_ST"/>
    <property type="match status" value="1"/>
</dbReference>
<feature type="region of interest" description="Disordered" evidence="16">
    <location>
        <begin position="342"/>
        <end position="401"/>
    </location>
</feature>
<evidence type="ECO:0000256" key="5">
    <source>
        <dbReference type="ARBA" id="ARBA00022527"/>
    </source>
</evidence>
<comment type="similarity">
    <text evidence="2">Belongs to the protein kinase superfamily. CK1 Ser/Thr protein kinase family. Casein kinase I subfamily.</text>
</comment>
<evidence type="ECO:0000313" key="18">
    <source>
        <dbReference type="EMBL" id="KAK9501499.1"/>
    </source>
</evidence>
<evidence type="ECO:0000256" key="4">
    <source>
        <dbReference type="ARBA" id="ARBA00022490"/>
    </source>
</evidence>
<comment type="subcellular location">
    <subcellularLocation>
        <location evidence="1">Cytoplasm</location>
    </subcellularLocation>
</comment>
<dbReference type="GO" id="GO:0005524">
    <property type="term" value="F:ATP binding"/>
    <property type="evidence" value="ECO:0007669"/>
    <property type="project" value="UniProtKB-UniRule"/>
</dbReference>
<dbReference type="PROSITE" id="PS00107">
    <property type="entry name" value="PROTEIN_KINASE_ATP"/>
    <property type="match status" value="1"/>
</dbReference>
<dbReference type="InterPro" id="IPR017441">
    <property type="entry name" value="Protein_kinase_ATP_BS"/>
</dbReference>
<keyword evidence="9" id="KW-0418">Kinase</keyword>
<dbReference type="PROSITE" id="PS50011">
    <property type="entry name" value="PROTEIN_KINASE_DOM"/>
    <property type="match status" value="1"/>
</dbReference>
<evidence type="ECO:0000256" key="6">
    <source>
        <dbReference type="ARBA" id="ARBA00022679"/>
    </source>
</evidence>
<evidence type="ECO:0000256" key="12">
    <source>
        <dbReference type="ARBA" id="ARBA00048679"/>
    </source>
</evidence>
<dbReference type="GO" id="GO:0005737">
    <property type="term" value="C:cytoplasm"/>
    <property type="evidence" value="ECO:0007669"/>
    <property type="project" value="UniProtKB-SubCell"/>
</dbReference>
<comment type="catalytic activity">
    <reaction evidence="11">
        <text>L-threonyl-[protein] + ATP = O-phospho-L-threonyl-[protein] + ADP + H(+)</text>
        <dbReference type="Rhea" id="RHEA:46608"/>
        <dbReference type="Rhea" id="RHEA-COMP:11060"/>
        <dbReference type="Rhea" id="RHEA-COMP:11605"/>
        <dbReference type="ChEBI" id="CHEBI:15378"/>
        <dbReference type="ChEBI" id="CHEBI:30013"/>
        <dbReference type="ChEBI" id="CHEBI:30616"/>
        <dbReference type="ChEBI" id="CHEBI:61977"/>
        <dbReference type="ChEBI" id="CHEBI:456216"/>
        <dbReference type="EC" id="2.7.11.1"/>
    </reaction>
</comment>
<evidence type="ECO:0000256" key="7">
    <source>
        <dbReference type="ARBA" id="ARBA00022687"/>
    </source>
</evidence>
<sequence>MFSGFGASSPYKNSTSTKKINVITGDPKYNYILGKKLGSGSFGTVYAGVMQPKGNGKDQDKGRPIEVAVKLEPTRARHPQLLYESKLYKVLQGGIGIPHIRWYGQEKEFNVLVLDLLGPSLEDLFNFCSRRFTIKTVLMLADQMIGRIEYMHSRSFIHRDIKPDNFLMGIGRHCNKLFLIDFGLAKKFRDNRTRTHITYREDKNLTGTARYASINAHLGIEQSRRDDMESLGYVMMYFNRGSLPWQGLKAATKKQKYEKISEKKMSTPVEVLCKGFPAEFAMYLNYCRGLRFEEGPDYMYLRQLFRILFRTLNHQYDYTFDWTMLKQKAALGGGSSGVNLMPPSGVGGGGGGPGGGAGGAGATGGAGGTSNQAAPSPAPGPAGGPPQLSQAQGNRESMRAL</sequence>
<dbReference type="SUPFAM" id="SSF56112">
    <property type="entry name" value="Protein kinase-like (PK-like)"/>
    <property type="match status" value="1"/>
</dbReference>